<reference evidence="1" key="1">
    <citation type="journal article" date="2024" name="Gigascience">
        <title>Chromosome-level genome of the poultry shaft louse Menopon gallinae provides insight into the host-switching and adaptive evolution of parasitic lice.</title>
        <authorList>
            <person name="Xu Y."/>
            <person name="Ma L."/>
            <person name="Liu S."/>
            <person name="Liang Y."/>
            <person name="Liu Q."/>
            <person name="He Z."/>
            <person name="Tian L."/>
            <person name="Duan Y."/>
            <person name="Cai W."/>
            <person name="Li H."/>
            <person name="Song F."/>
        </authorList>
    </citation>
    <scope>NUCLEOTIDE SEQUENCE</scope>
    <source>
        <strain evidence="1">Cailab_2023a</strain>
    </source>
</reference>
<accession>A0AAW2HRV8</accession>
<proteinExistence type="predicted"/>
<gene>
    <name evidence="1" type="ORF">PYX00_005551</name>
</gene>
<protein>
    <submittedName>
        <fullName evidence="1">Uncharacterized protein</fullName>
    </submittedName>
</protein>
<comment type="caution">
    <text evidence="1">The sequence shown here is derived from an EMBL/GenBank/DDBJ whole genome shotgun (WGS) entry which is preliminary data.</text>
</comment>
<dbReference type="AlphaFoldDB" id="A0AAW2HRV8"/>
<name>A0AAW2HRV8_9NEOP</name>
<organism evidence="1">
    <name type="scientific">Menopon gallinae</name>
    <name type="common">poultry shaft louse</name>
    <dbReference type="NCBI Taxonomy" id="328185"/>
    <lineage>
        <taxon>Eukaryota</taxon>
        <taxon>Metazoa</taxon>
        <taxon>Ecdysozoa</taxon>
        <taxon>Arthropoda</taxon>
        <taxon>Hexapoda</taxon>
        <taxon>Insecta</taxon>
        <taxon>Pterygota</taxon>
        <taxon>Neoptera</taxon>
        <taxon>Paraneoptera</taxon>
        <taxon>Psocodea</taxon>
        <taxon>Troctomorpha</taxon>
        <taxon>Phthiraptera</taxon>
        <taxon>Amblycera</taxon>
        <taxon>Menoponidae</taxon>
        <taxon>Menopon</taxon>
    </lineage>
</organism>
<evidence type="ECO:0000313" key="1">
    <source>
        <dbReference type="EMBL" id="KAL0272674.1"/>
    </source>
</evidence>
<dbReference type="EMBL" id="JARGDH010000003">
    <property type="protein sequence ID" value="KAL0272674.1"/>
    <property type="molecule type" value="Genomic_DNA"/>
</dbReference>
<sequence length="83" mass="9415">MSVSELRSNSAKKVKSAGSECCVPWGIHNLFLYGYTVIYGVCAVCNRRRTEEVRIRISVSDFHNFSHQVEINTGQLNQARRVP</sequence>